<organism evidence="8 9">
    <name type="scientific">Pseudobythopirellula maris</name>
    <dbReference type="NCBI Taxonomy" id="2527991"/>
    <lineage>
        <taxon>Bacteria</taxon>
        <taxon>Pseudomonadati</taxon>
        <taxon>Planctomycetota</taxon>
        <taxon>Planctomycetia</taxon>
        <taxon>Pirellulales</taxon>
        <taxon>Lacipirellulaceae</taxon>
        <taxon>Pseudobythopirellula</taxon>
    </lineage>
</organism>
<comment type="caution">
    <text evidence="8">The sequence shown here is derived from an EMBL/GenBank/DDBJ whole genome shotgun (WGS) entry which is preliminary data.</text>
</comment>
<dbReference type="Proteomes" id="UP000315440">
    <property type="component" value="Unassembled WGS sequence"/>
</dbReference>
<dbReference type="InterPro" id="IPR004843">
    <property type="entry name" value="Calcineurin-like_PHP"/>
</dbReference>
<feature type="region of interest" description="Disordered" evidence="6">
    <location>
        <begin position="293"/>
        <end position="320"/>
    </location>
</feature>
<gene>
    <name evidence="8" type="ORF">Mal64_26200</name>
</gene>
<dbReference type="GO" id="GO:0016020">
    <property type="term" value="C:membrane"/>
    <property type="evidence" value="ECO:0007669"/>
    <property type="project" value="GOC"/>
</dbReference>
<evidence type="ECO:0000256" key="5">
    <source>
        <dbReference type="ARBA" id="ARBA00023211"/>
    </source>
</evidence>
<keyword evidence="3" id="KW-0479">Metal-binding</keyword>
<dbReference type="EMBL" id="SJPQ01000003">
    <property type="protein sequence ID" value="TWT87086.1"/>
    <property type="molecule type" value="Genomic_DNA"/>
</dbReference>
<dbReference type="SUPFAM" id="SSF56300">
    <property type="entry name" value="Metallo-dependent phosphatases"/>
    <property type="match status" value="1"/>
</dbReference>
<dbReference type="InterPro" id="IPR043461">
    <property type="entry name" value="LpxH-like"/>
</dbReference>
<dbReference type="AlphaFoldDB" id="A0A5C5ZIM0"/>
<evidence type="ECO:0000256" key="6">
    <source>
        <dbReference type="SAM" id="MobiDB-lite"/>
    </source>
</evidence>
<name>A0A5C5ZIM0_9BACT</name>
<dbReference type="CDD" id="cd07398">
    <property type="entry name" value="MPP_YbbF-LpxH"/>
    <property type="match status" value="1"/>
</dbReference>
<protein>
    <submittedName>
        <fullName evidence="8">UDP-2,3-diacylglucosamine hydrolase</fullName>
    </submittedName>
</protein>
<dbReference type="PANTHER" id="PTHR34990:SF2">
    <property type="entry name" value="BLL8164 PROTEIN"/>
    <property type="match status" value="1"/>
</dbReference>
<evidence type="ECO:0000256" key="3">
    <source>
        <dbReference type="ARBA" id="ARBA00022723"/>
    </source>
</evidence>
<evidence type="ECO:0000256" key="4">
    <source>
        <dbReference type="ARBA" id="ARBA00023136"/>
    </source>
</evidence>
<dbReference type="Pfam" id="PF00149">
    <property type="entry name" value="Metallophos"/>
    <property type="match status" value="1"/>
</dbReference>
<dbReference type="PANTHER" id="PTHR34990">
    <property type="entry name" value="UDP-2,3-DIACYLGLUCOSAMINE HYDROLASE-RELATED"/>
    <property type="match status" value="1"/>
</dbReference>
<proteinExistence type="predicted"/>
<keyword evidence="1" id="KW-1003">Cell membrane</keyword>
<reference evidence="8 9" key="1">
    <citation type="submission" date="2019-02" db="EMBL/GenBank/DDBJ databases">
        <title>Deep-cultivation of Planctomycetes and their phenomic and genomic characterization uncovers novel biology.</title>
        <authorList>
            <person name="Wiegand S."/>
            <person name="Jogler M."/>
            <person name="Boedeker C."/>
            <person name="Pinto D."/>
            <person name="Vollmers J."/>
            <person name="Rivas-Marin E."/>
            <person name="Kohn T."/>
            <person name="Peeters S.H."/>
            <person name="Heuer A."/>
            <person name="Rast P."/>
            <person name="Oberbeckmann S."/>
            <person name="Bunk B."/>
            <person name="Jeske O."/>
            <person name="Meyerdierks A."/>
            <person name="Storesund J.E."/>
            <person name="Kallscheuer N."/>
            <person name="Luecker S."/>
            <person name="Lage O.M."/>
            <person name="Pohl T."/>
            <person name="Merkel B.J."/>
            <person name="Hornburger P."/>
            <person name="Mueller R.-W."/>
            <person name="Bruemmer F."/>
            <person name="Labrenz M."/>
            <person name="Spormann A.M."/>
            <person name="Op Den Camp H."/>
            <person name="Overmann J."/>
            <person name="Amann R."/>
            <person name="Jetten M.S.M."/>
            <person name="Mascher T."/>
            <person name="Medema M.H."/>
            <person name="Devos D.P."/>
            <person name="Kaster A.-K."/>
            <person name="Ovreas L."/>
            <person name="Rohde M."/>
            <person name="Galperin M.Y."/>
            <person name="Jogler C."/>
        </authorList>
    </citation>
    <scope>NUCLEOTIDE SEQUENCE [LARGE SCALE GENOMIC DNA]</scope>
    <source>
        <strain evidence="8 9">Mal64</strain>
    </source>
</reference>
<feature type="region of interest" description="Disordered" evidence="6">
    <location>
        <begin position="1"/>
        <end position="40"/>
    </location>
</feature>
<evidence type="ECO:0000256" key="1">
    <source>
        <dbReference type="ARBA" id="ARBA00022475"/>
    </source>
</evidence>
<keyword evidence="4" id="KW-0472">Membrane</keyword>
<keyword evidence="9" id="KW-1185">Reference proteome</keyword>
<dbReference type="InterPro" id="IPR029052">
    <property type="entry name" value="Metallo-depent_PP-like"/>
</dbReference>
<accession>A0A5C5ZIM0</accession>
<keyword evidence="2" id="KW-0997">Cell inner membrane</keyword>
<evidence type="ECO:0000256" key="2">
    <source>
        <dbReference type="ARBA" id="ARBA00022519"/>
    </source>
</evidence>
<keyword evidence="5" id="KW-0464">Manganese</keyword>
<dbReference type="GO" id="GO:0009245">
    <property type="term" value="P:lipid A biosynthetic process"/>
    <property type="evidence" value="ECO:0007669"/>
    <property type="project" value="TreeGrafter"/>
</dbReference>
<dbReference type="GO" id="GO:0008758">
    <property type="term" value="F:UDP-2,3-diacylglucosamine hydrolase activity"/>
    <property type="evidence" value="ECO:0007669"/>
    <property type="project" value="TreeGrafter"/>
</dbReference>
<feature type="domain" description="Calcineurin-like phosphoesterase" evidence="7">
    <location>
        <begin position="45"/>
        <end position="242"/>
    </location>
</feature>
<evidence type="ECO:0000259" key="7">
    <source>
        <dbReference type="Pfam" id="PF00149"/>
    </source>
</evidence>
<evidence type="ECO:0000313" key="9">
    <source>
        <dbReference type="Proteomes" id="UP000315440"/>
    </source>
</evidence>
<dbReference type="Gene3D" id="3.60.21.10">
    <property type="match status" value="1"/>
</dbReference>
<dbReference type="GO" id="GO:0046872">
    <property type="term" value="F:metal ion binding"/>
    <property type="evidence" value="ECO:0007669"/>
    <property type="project" value="UniProtKB-KW"/>
</dbReference>
<sequence>MAERSAAERSAAERSAAEGSAAEGSTVEHCATDGNESTPSRTVRSVFVSDVHLGCKHSQAVAFLELLERHEPEQLYIVGDFIDGWKLKRRWRWLPVYDQIMLRLMAMKRRGTRLLYTPGNHDDFLRSFLSNFGVIDIKDRFVHAAADGRRYLITHGDQFDRVEQSCQWLSLVASYAYDVLLTANWLGNKLRGKNHDPYAFCGAIKRRVKRLVSHVSEFEGQLVASAKDTGCDGVICGHIHHPRILQVEGLSYLNTGDWVENCTALLEYDDGSFELVRSDGTLLDRLAPCPPSGAIPDLRGDEDEHAESLAGLPASGSLIS</sequence>
<feature type="compositionally biased region" description="Basic and acidic residues" evidence="6">
    <location>
        <begin position="1"/>
        <end position="16"/>
    </location>
</feature>
<keyword evidence="8" id="KW-0378">Hydrolase</keyword>
<evidence type="ECO:0000313" key="8">
    <source>
        <dbReference type="EMBL" id="TWT87086.1"/>
    </source>
</evidence>